<protein>
    <submittedName>
        <fullName evidence="1">Uncharacterized protein</fullName>
    </submittedName>
</protein>
<reference evidence="1" key="1">
    <citation type="submission" date="2020-06" db="EMBL/GenBank/DDBJ databases">
        <authorList>
            <person name="Li T."/>
            <person name="Hu X."/>
            <person name="Zhang T."/>
            <person name="Song X."/>
            <person name="Zhang H."/>
            <person name="Dai N."/>
            <person name="Sheng W."/>
            <person name="Hou X."/>
            <person name="Wei L."/>
        </authorList>
    </citation>
    <scope>NUCLEOTIDE SEQUENCE</scope>
    <source>
        <strain evidence="1">KEN1</strain>
        <tissue evidence="1">Leaf</tissue>
    </source>
</reference>
<name>A0AAW2TL67_9LAMI</name>
<dbReference type="PANTHER" id="PTHR45786:SF80">
    <property type="entry name" value="HELITRON HELICASE-LIKE DOMAIN-CONTAINING PROTEIN"/>
    <property type="match status" value="1"/>
</dbReference>
<organism evidence="1">
    <name type="scientific">Sesamum latifolium</name>
    <dbReference type="NCBI Taxonomy" id="2727402"/>
    <lineage>
        <taxon>Eukaryota</taxon>
        <taxon>Viridiplantae</taxon>
        <taxon>Streptophyta</taxon>
        <taxon>Embryophyta</taxon>
        <taxon>Tracheophyta</taxon>
        <taxon>Spermatophyta</taxon>
        <taxon>Magnoliopsida</taxon>
        <taxon>eudicotyledons</taxon>
        <taxon>Gunneridae</taxon>
        <taxon>Pentapetalae</taxon>
        <taxon>asterids</taxon>
        <taxon>lamiids</taxon>
        <taxon>Lamiales</taxon>
        <taxon>Pedaliaceae</taxon>
        <taxon>Sesamum</taxon>
    </lineage>
</organism>
<dbReference type="EMBL" id="JACGWN010000014">
    <property type="protein sequence ID" value="KAL0405673.1"/>
    <property type="molecule type" value="Genomic_DNA"/>
</dbReference>
<dbReference type="AlphaFoldDB" id="A0AAW2TL67"/>
<proteinExistence type="predicted"/>
<gene>
    <name evidence="1" type="ORF">Slati_3881200</name>
</gene>
<evidence type="ECO:0000313" key="1">
    <source>
        <dbReference type="EMBL" id="KAL0405673.1"/>
    </source>
</evidence>
<accession>A0AAW2TL67</accession>
<sequence length="105" mass="12316">MYHKIDKLLPSPETRPRYIQMFIYDTEHEIENRLLENNGLDRELVDKIKHILGAHNPFVQTLWQLAQRDDILDCKLLIKEKPTAHSRYALPTASQVAAFGVRTYN</sequence>
<reference evidence="1" key="2">
    <citation type="journal article" date="2024" name="Plant">
        <title>Genomic evolution and insights into agronomic trait innovations of Sesamum species.</title>
        <authorList>
            <person name="Miao H."/>
            <person name="Wang L."/>
            <person name="Qu L."/>
            <person name="Liu H."/>
            <person name="Sun Y."/>
            <person name="Le M."/>
            <person name="Wang Q."/>
            <person name="Wei S."/>
            <person name="Zheng Y."/>
            <person name="Lin W."/>
            <person name="Duan Y."/>
            <person name="Cao H."/>
            <person name="Xiong S."/>
            <person name="Wang X."/>
            <person name="Wei L."/>
            <person name="Li C."/>
            <person name="Ma Q."/>
            <person name="Ju M."/>
            <person name="Zhao R."/>
            <person name="Li G."/>
            <person name="Mu C."/>
            <person name="Tian Q."/>
            <person name="Mei H."/>
            <person name="Zhang T."/>
            <person name="Gao T."/>
            <person name="Zhang H."/>
        </authorList>
    </citation>
    <scope>NUCLEOTIDE SEQUENCE</scope>
    <source>
        <strain evidence="1">KEN1</strain>
    </source>
</reference>
<dbReference type="PANTHER" id="PTHR45786">
    <property type="entry name" value="DNA BINDING PROTEIN-LIKE"/>
    <property type="match status" value="1"/>
</dbReference>
<comment type="caution">
    <text evidence="1">The sequence shown here is derived from an EMBL/GenBank/DDBJ whole genome shotgun (WGS) entry which is preliminary data.</text>
</comment>